<evidence type="ECO:0000313" key="3">
    <source>
        <dbReference type="EMBL" id="QIN79410.1"/>
    </source>
</evidence>
<keyword evidence="1" id="KW-1133">Transmembrane helix</keyword>
<dbReference type="SUPFAM" id="SSF53474">
    <property type="entry name" value="alpha/beta-Hydrolases"/>
    <property type="match status" value="1"/>
</dbReference>
<dbReference type="Pfam" id="PF00561">
    <property type="entry name" value="Abhydrolase_1"/>
    <property type="match status" value="1"/>
</dbReference>
<evidence type="ECO:0000259" key="2">
    <source>
        <dbReference type="Pfam" id="PF00561"/>
    </source>
</evidence>
<dbReference type="PANTHER" id="PTHR43433">
    <property type="entry name" value="HYDROLASE, ALPHA/BETA FOLD FAMILY PROTEIN"/>
    <property type="match status" value="1"/>
</dbReference>
<dbReference type="AlphaFoldDB" id="A0A6G8PZ14"/>
<sequence length="462" mass="50511">MKACRGEQVCYGYGAEADRGGVSLVKTDREDRRRRLVEKEDVRTLTVRVFPDRDDGATFPLAYTDSGADGERPVLVVLPGGPGFASVAPYAPIRPRIVRAGFRVVMVEHRGVGLSRHDERGRDLPVEAMRVEHAARDVVAVLDHLGVGEAWVHGTSYGGYLAQAIGVLAPERVAGMFLDSTMFSSAHEEAVRERNRRLFLRGEDERTAGIAERVRRLISSGEVSDGELAEVVPPVYELAGPRVAELLLDRLADGRRFEWDRILAQFRKELESGANFPLVFEFDLAGAIWYRELVPRIADGEPFDTARIFAEKAGAFPPFEGEPFEPAAVLPGFSWPVVLFSGGRDTRAPVFLHDEMASLLPGAVHVVFPDAAHDLLRFRTGAVLDVEAAAVRAGLEEAGRVAASRVTDGPWHPQALLARALEGYFVLARLADRPAVRRGAVALAGGLTAVFLGRVLARRARK</sequence>
<dbReference type="InterPro" id="IPR000073">
    <property type="entry name" value="AB_hydrolase_1"/>
</dbReference>
<dbReference type="KEGG" id="rmar:GBA65_13830"/>
<dbReference type="InterPro" id="IPR050471">
    <property type="entry name" value="AB_hydrolase"/>
</dbReference>
<protein>
    <submittedName>
        <fullName evidence="3">Alpha/beta fold hydrolase</fullName>
    </submittedName>
</protein>
<evidence type="ECO:0000313" key="4">
    <source>
        <dbReference type="Proteomes" id="UP000502706"/>
    </source>
</evidence>
<keyword evidence="1" id="KW-0472">Membrane</keyword>
<dbReference type="PANTHER" id="PTHR43433:SF5">
    <property type="entry name" value="AB HYDROLASE-1 DOMAIN-CONTAINING PROTEIN"/>
    <property type="match status" value="1"/>
</dbReference>
<keyword evidence="4" id="KW-1185">Reference proteome</keyword>
<accession>A0A6G8PZ14</accession>
<gene>
    <name evidence="3" type="ORF">GBA65_13830</name>
</gene>
<reference evidence="3 4" key="1">
    <citation type="submission" date="2019-10" db="EMBL/GenBank/DDBJ databases">
        <title>Rubrobacter sp nov SCSIO 52915 isolated from a deep-sea sediment in the South China Sea.</title>
        <authorList>
            <person name="Chen R.W."/>
        </authorList>
    </citation>
    <scope>NUCLEOTIDE SEQUENCE [LARGE SCALE GENOMIC DNA]</scope>
    <source>
        <strain evidence="3 4">SCSIO 52915</strain>
    </source>
</reference>
<feature type="transmembrane region" description="Helical" evidence="1">
    <location>
        <begin position="439"/>
        <end position="457"/>
    </location>
</feature>
<evidence type="ECO:0000256" key="1">
    <source>
        <dbReference type="SAM" id="Phobius"/>
    </source>
</evidence>
<keyword evidence="3" id="KW-0378">Hydrolase</keyword>
<dbReference type="Proteomes" id="UP000502706">
    <property type="component" value="Chromosome"/>
</dbReference>
<organism evidence="3 4">
    <name type="scientific">Rubrobacter marinus</name>
    <dbReference type="NCBI Taxonomy" id="2653852"/>
    <lineage>
        <taxon>Bacteria</taxon>
        <taxon>Bacillati</taxon>
        <taxon>Actinomycetota</taxon>
        <taxon>Rubrobacteria</taxon>
        <taxon>Rubrobacterales</taxon>
        <taxon>Rubrobacteraceae</taxon>
        <taxon>Rubrobacter</taxon>
    </lineage>
</organism>
<dbReference type="GO" id="GO:0016787">
    <property type="term" value="F:hydrolase activity"/>
    <property type="evidence" value="ECO:0007669"/>
    <property type="project" value="UniProtKB-KW"/>
</dbReference>
<name>A0A6G8PZ14_9ACTN</name>
<dbReference type="Gene3D" id="3.40.50.1820">
    <property type="entry name" value="alpha/beta hydrolase"/>
    <property type="match status" value="1"/>
</dbReference>
<dbReference type="InterPro" id="IPR029058">
    <property type="entry name" value="AB_hydrolase_fold"/>
</dbReference>
<keyword evidence="1" id="KW-0812">Transmembrane</keyword>
<feature type="domain" description="AB hydrolase-1" evidence="2">
    <location>
        <begin position="73"/>
        <end position="189"/>
    </location>
</feature>
<dbReference type="EMBL" id="CP045121">
    <property type="protein sequence ID" value="QIN79410.1"/>
    <property type="molecule type" value="Genomic_DNA"/>
</dbReference>
<proteinExistence type="predicted"/>